<keyword evidence="4" id="KW-1185">Reference proteome</keyword>
<sequence>MRRAPAVLAALLMAALAGCSASPPPGTDGDVGNEWAALPAAVAYLPKAGDCYRSSWLEQDARRDDNVVPCDSTHFAETAFVGEFTGAAARLTSPPSLSSKDPAAIAAQATAFAECDKQATAYLGRSWYSLDTYIDIALPTNSAWSAGVHWYRCDLGQYPFNSSSNSAASRSKSLKAEPATPVCVNMKNDKWPIVSCTAKHNTEFVGGFAFTPAQAPTAGTDASWAPIHSRCMKLVAGYIGVSLDRARSQWTDYAYSTYSKTHWDKGRRIMRCFVYIRNSSMTKSAKGTGGKGVPRWS</sequence>
<organism evidence="3 4">
    <name type="scientific">Allocatelliglobosispora scoriae</name>
    <dbReference type="NCBI Taxonomy" id="643052"/>
    <lineage>
        <taxon>Bacteria</taxon>
        <taxon>Bacillati</taxon>
        <taxon>Actinomycetota</taxon>
        <taxon>Actinomycetes</taxon>
        <taxon>Micromonosporales</taxon>
        <taxon>Micromonosporaceae</taxon>
        <taxon>Allocatelliglobosispora</taxon>
    </lineage>
</organism>
<feature type="signal peptide" evidence="1">
    <location>
        <begin position="1"/>
        <end position="21"/>
    </location>
</feature>
<dbReference type="EMBL" id="JACHMN010000002">
    <property type="protein sequence ID" value="MBB5871550.1"/>
    <property type="molecule type" value="Genomic_DNA"/>
</dbReference>
<proteinExistence type="predicted"/>
<dbReference type="RefSeq" id="WP_184839685.1">
    <property type="nucleotide sequence ID" value="NZ_JACHMN010000002.1"/>
</dbReference>
<gene>
    <name evidence="3" type="ORF">F4553_004929</name>
</gene>
<accession>A0A841BXV4</accession>
<feature type="chain" id="PRO_5038766203" description="Septum formation-related domain-containing protein" evidence="1">
    <location>
        <begin position="22"/>
        <end position="297"/>
    </location>
</feature>
<evidence type="ECO:0000256" key="1">
    <source>
        <dbReference type="SAM" id="SignalP"/>
    </source>
</evidence>
<feature type="domain" description="Septum formation-related" evidence="2">
    <location>
        <begin position="48"/>
        <end position="272"/>
    </location>
</feature>
<name>A0A841BXV4_9ACTN</name>
<evidence type="ECO:0000259" key="2">
    <source>
        <dbReference type="Pfam" id="PF13845"/>
    </source>
</evidence>
<dbReference type="Pfam" id="PF13845">
    <property type="entry name" value="Septum_form"/>
    <property type="match status" value="1"/>
</dbReference>
<dbReference type="PROSITE" id="PS51257">
    <property type="entry name" value="PROKAR_LIPOPROTEIN"/>
    <property type="match status" value="1"/>
</dbReference>
<dbReference type="InterPro" id="IPR026004">
    <property type="entry name" value="Septum_form"/>
</dbReference>
<comment type="caution">
    <text evidence="3">The sequence shown here is derived from an EMBL/GenBank/DDBJ whole genome shotgun (WGS) entry which is preliminary data.</text>
</comment>
<keyword evidence="1" id="KW-0732">Signal</keyword>
<evidence type="ECO:0000313" key="4">
    <source>
        <dbReference type="Proteomes" id="UP000587527"/>
    </source>
</evidence>
<evidence type="ECO:0000313" key="3">
    <source>
        <dbReference type="EMBL" id="MBB5871550.1"/>
    </source>
</evidence>
<protein>
    <recommendedName>
        <fullName evidence="2">Septum formation-related domain-containing protein</fullName>
    </recommendedName>
</protein>
<dbReference type="Proteomes" id="UP000587527">
    <property type="component" value="Unassembled WGS sequence"/>
</dbReference>
<dbReference type="AlphaFoldDB" id="A0A841BXV4"/>
<reference evidence="3 4" key="1">
    <citation type="submission" date="2020-08" db="EMBL/GenBank/DDBJ databases">
        <title>Sequencing the genomes of 1000 actinobacteria strains.</title>
        <authorList>
            <person name="Klenk H.-P."/>
        </authorList>
    </citation>
    <scope>NUCLEOTIDE SEQUENCE [LARGE SCALE GENOMIC DNA]</scope>
    <source>
        <strain evidence="3 4">DSM 45362</strain>
    </source>
</reference>